<dbReference type="GO" id="GO:0008270">
    <property type="term" value="F:zinc ion binding"/>
    <property type="evidence" value="ECO:0007669"/>
    <property type="project" value="UniProtKB-KW"/>
</dbReference>
<feature type="region of interest" description="Disordered" evidence="2">
    <location>
        <begin position="93"/>
        <end position="150"/>
    </location>
</feature>
<proteinExistence type="predicted"/>
<keyword evidence="1" id="KW-0479">Metal-binding</keyword>
<gene>
    <name evidence="4" type="ORF">G2W53_040780</name>
</gene>
<protein>
    <submittedName>
        <fullName evidence="4">DUF4219 domain-containing protein</fullName>
    </submittedName>
</protein>
<organism evidence="4 5">
    <name type="scientific">Senna tora</name>
    <dbReference type="NCBI Taxonomy" id="362788"/>
    <lineage>
        <taxon>Eukaryota</taxon>
        <taxon>Viridiplantae</taxon>
        <taxon>Streptophyta</taxon>
        <taxon>Embryophyta</taxon>
        <taxon>Tracheophyta</taxon>
        <taxon>Spermatophyta</taxon>
        <taxon>Magnoliopsida</taxon>
        <taxon>eudicotyledons</taxon>
        <taxon>Gunneridae</taxon>
        <taxon>Pentapetalae</taxon>
        <taxon>rosids</taxon>
        <taxon>fabids</taxon>
        <taxon>Fabales</taxon>
        <taxon>Fabaceae</taxon>
        <taxon>Caesalpinioideae</taxon>
        <taxon>Cassia clade</taxon>
        <taxon>Senna</taxon>
    </lineage>
</organism>
<dbReference type="SUPFAM" id="SSF57756">
    <property type="entry name" value="Retrovirus zinc finger-like domains"/>
    <property type="match status" value="1"/>
</dbReference>
<dbReference type="EMBL" id="JAAIUW010000013">
    <property type="protein sequence ID" value="KAF7801669.1"/>
    <property type="molecule type" value="Genomic_DNA"/>
</dbReference>
<dbReference type="InterPro" id="IPR001878">
    <property type="entry name" value="Znf_CCHC"/>
</dbReference>
<name>A0A834SE75_9FABA</name>
<accession>A0A834SE75</accession>
<dbReference type="InterPro" id="IPR036875">
    <property type="entry name" value="Znf_CCHC_sf"/>
</dbReference>
<dbReference type="OrthoDB" id="8063676at2759"/>
<evidence type="ECO:0000313" key="4">
    <source>
        <dbReference type="EMBL" id="KAF7801669.1"/>
    </source>
</evidence>
<feature type="compositionally biased region" description="Basic and acidic residues" evidence="2">
    <location>
        <begin position="93"/>
        <end position="122"/>
    </location>
</feature>
<evidence type="ECO:0000256" key="2">
    <source>
        <dbReference type="SAM" id="MobiDB-lite"/>
    </source>
</evidence>
<evidence type="ECO:0000259" key="3">
    <source>
        <dbReference type="PROSITE" id="PS50158"/>
    </source>
</evidence>
<dbReference type="AlphaFoldDB" id="A0A834SE75"/>
<dbReference type="Proteomes" id="UP000634136">
    <property type="component" value="Unassembled WGS sequence"/>
</dbReference>
<reference evidence="4" key="1">
    <citation type="submission" date="2020-09" db="EMBL/GenBank/DDBJ databases">
        <title>Genome-Enabled Discovery of Anthraquinone Biosynthesis in Senna tora.</title>
        <authorList>
            <person name="Kang S.-H."/>
            <person name="Pandey R.P."/>
            <person name="Lee C.-M."/>
            <person name="Sim J.-S."/>
            <person name="Jeong J.-T."/>
            <person name="Choi B.-S."/>
            <person name="Jung M."/>
            <person name="Ginzburg D."/>
            <person name="Zhao K."/>
            <person name="Won S.Y."/>
            <person name="Oh T.-J."/>
            <person name="Yu Y."/>
            <person name="Kim N.-H."/>
            <person name="Lee O.R."/>
            <person name="Lee T.-H."/>
            <person name="Bashyal P."/>
            <person name="Kim T.-S."/>
            <person name="Lee W.-H."/>
            <person name="Kawkins C."/>
            <person name="Kim C.-K."/>
            <person name="Kim J.S."/>
            <person name="Ahn B.O."/>
            <person name="Rhee S.Y."/>
            <person name="Sohng J.K."/>
        </authorList>
    </citation>
    <scope>NUCLEOTIDE SEQUENCE</scope>
    <source>
        <tissue evidence="4">Leaf</tissue>
    </source>
</reference>
<evidence type="ECO:0000256" key="1">
    <source>
        <dbReference type="PROSITE-ProRule" id="PRU00047"/>
    </source>
</evidence>
<keyword evidence="1" id="KW-0862">Zinc</keyword>
<keyword evidence="1" id="KW-0863">Zinc-finger</keyword>
<evidence type="ECO:0000313" key="5">
    <source>
        <dbReference type="Proteomes" id="UP000634136"/>
    </source>
</evidence>
<dbReference type="GO" id="GO:0003676">
    <property type="term" value="F:nucleic acid binding"/>
    <property type="evidence" value="ECO:0007669"/>
    <property type="project" value="InterPro"/>
</dbReference>
<comment type="caution">
    <text evidence="4">The sequence shown here is derived from an EMBL/GenBank/DDBJ whole genome shotgun (WGS) entry which is preliminary data.</text>
</comment>
<sequence>MAVNGTAASTQPLIPFFKGENYEFWSIKLRTLFMSQKLWDLGESGYNTSEEDEQKLCENKKKDARAWFFLQQAVSDEIFSRFSVATTSKAHEDRLNKSSTRIEEKAFQVKGESSHTKSDNKASNRSTSRGGYRGRGCGGSHGREGRSGERRQFKNNGVKCYYCGKMGHKEVNCWTNGFSNHMTGSKQLFKEDDGKEASTVRLGDDKVYGAEDGVTFEGSGWPVFAMHGCQPEESARLELAQMMKQRSWEKYHPEEVPCQMKRHSAFCFSGGVGESEYIVAYESSSPVTFSSLDTWIGDDGVGDSFLSSLEDFLLPVALGGCLLCFTFIFFLEGPSPGSLLGRIICERTCAMRRSFTPSCPRMISPEMPPLIFFTAFSYEYTSMEMGSLVEYLLNSPSFRPIHMRKFFIIRSIFFPLSINFQTITPSRPEKERFT</sequence>
<keyword evidence="5" id="KW-1185">Reference proteome</keyword>
<dbReference type="PROSITE" id="PS50158">
    <property type="entry name" value="ZF_CCHC"/>
    <property type="match status" value="1"/>
</dbReference>
<feature type="compositionally biased region" description="Gly residues" evidence="2">
    <location>
        <begin position="131"/>
        <end position="140"/>
    </location>
</feature>
<feature type="compositionally biased region" description="Basic and acidic residues" evidence="2">
    <location>
        <begin position="141"/>
        <end position="150"/>
    </location>
</feature>
<feature type="domain" description="CCHC-type" evidence="3">
    <location>
        <begin position="159"/>
        <end position="173"/>
    </location>
</feature>